<dbReference type="PANTHER" id="PTHR34203:SF15">
    <property type="entry name" value="SLL1173 PROTEIN"/>
    <property type="match status" value="1"/>
</dbReference>
<gene>
    <name evidence="2" type="ORF">ACFSUD_12265</name>
</gene>
<keyword evidence="3" id="KW-1185">Reference proteome</keyword>
<dbReference type="Proteomes" id="UP001597474">
    <property type="component" value="Unassembled WGS sequence"/>
</dbReference>
<keyword evidence="2" id="KW-0808">Transferase</keyword>
<feature type="domain" description="Methyltransferase FkbM" evidence="1">
    <location>
        <begin position="106"/>
        <end position="253"/>
    </location>
</feature>
<dbReference type="CDD" id="cd02440">
    <property type="entry name" value="AdoMet_MTases"/>
    <property type="match status" value="1"/>
</dbReference>
<keyword evidence="2" id="KW-0489">Methyltransferase</keyword>
<name>A0ABW5U6K2_9RHOB</name>
<proteinExistence type="predicted"/>
<dbReference type="Gene3D" id="3.40.50.150">
    <property type="entry name" value="Vaccinia Virus protein VP39"/>
    <property type="match status" value="1"/>
</dbReference>
<dbReference type="RefSeq" id="WP_386374830.1">
    <property type="nucleotide sequence ID" value="NZ_JBHUMP010000010.1"/>
</dbReference>
<dbReference type="NCBIfam" id="TIGR01444">
    <property type="entry name" value="fkbM_fam"/>
    <property type="match status" value="1"/>
</dbReference>
<dbReference type="GO" id="GO:0032259">
    <property type="term" value="P:methylation"/>
    <property type="evidence" value="ECO:0007669"/>
    <property type="project" value="UniProtKB-KW"/>
</dbReference>
<comment type="caution">
    <text evidence="2">The sequence shown here is derived from an EMBL/GenBank/DDBJ whole genome shotgun (WGS) entry which is preliminary data.</text>
</comment>
<dbReference type="Pfam" id="PF05050">
    <property type="entry name" value="Methyltransf_21"/>
    <property type="match status" value="1"/>
</dbReference>
<dbReference type="GO" id="GO:0008168">
    <property type="term" value="F:methyltransferase activity"/>
    <property type="evidence" value="ECO:0007669"/>
    <property type="project" value="UniProtKB-KW"/>
</dbReference>
<dbReference type="InterPro" id="IPR052514">
    <property type="entry name" value="SAM-dependent_MTase"/>
</dbReference>
<dbReference type="InterPro" id="IPR006342">
    <property type="entry name" value="FkbM_mtfrase"/>
</dbReference>
<accession>A0ABW5U6K2</accession>
<dbReference type="EMBL" id="JBHUMP010000010">
    <property type="protein sequence ID" value="MFD2740352.1"/>
    <property type="molecule type" value="Genomic_DNA"/>
</dbReference>
<dbReference type="PANTHER" id="PTHR34203">
    <property type="entry name" value="METHYLTRANSFERASE, FKBM FAMILY PROTEIN"/>
    <property type="match status" value="1"/>
</dbReference>
<evidence type="ECO:0000313" key="3">
    <source>
        <dbReference type="Proteomes" id="UP001597474"/>
    </source>
</evidence>
<reference evidence="3" key="1">
    <citation type="journal article" date="2019" name="Int. J. Syst. Evol. Microbiol.">
        <title>The Global Catalogue of Microorganisms (GCM) 10K type strain sequencing project: providing services to taxonomists for standard genome sequencing and annotation.</title>
        <authorList>
            <consortium name="The Broad Institute Genomics Platform"/>
            <consortium name="The Broad Institute Genome Sequencing Center for Infectious Disease"/>
            <person name="Wu L."/>
            <person name="Ma J."/>
        </authorList>
    </citation>
    <scope>NUCLEOTIDE SEQUENCE [LARGE SCALE GENOMIC DNA]</scope>
    <source>
        <strain evidence="3">TISTR 2562</strain>
    </source>
</reference>
<dbReference type="SUPFAM" id="SSF53335">
    <property type="entry name" value="S-adenosyl-L-methionine-dependent methyltransferases"/>
    <property type="match status" value="1"/>
</dbReference>
<dbReference type="InterPro" id="IPR029063">
    <property type="entry name" value="SAM-dependent_MTases_sf"/>
</dbReference>
<evidence type="ECO:0000313" key="2">
    <source>
        <dbReference type="EMBL" id="MFD2740352.1"/>
    </source>
</evidence>
<protein>
    <submittedName>
        <fullName evidence="2">FkbM family methyltransferase</fullName>
    </submittedName>
</protein>
<sequence length="286" mass="30783">MRLIRPHLNEITADTAVNVAQDDGPHVPAELAALREAFRQADKPTRRALVPHLRPTEIEFAGIHMYVDPRDNYTDRRIWLDGHPPEMRSLTALMERIEGRNALIFDIGANCGAFAVPLGLAAGPGSRVIAFEPNPVMIGRLGHNIALNNLGHVIRIEGCAIAGAPGEAMLHLRRGNHGQSALEPIFAAPATDATLVPLRPLSDFLGTAEAHEVTVLKIDIEGGEDAALAPLLAQGAECGFLPEAMLIETAHARHWQGDLIGRITACGYAPVFEAEGNTLFVRQGRG</sequence>
<organism evidence="2 3">
    <name type="scientific">Sulfitobacter aestuarii</name>
    <dbReference type="NCBI Taxonomy" id="2161676"/>
    <lineage>
        <taxon>Bacteria</taxon>
        <taxon>Pseudomonadati</taxon>
        <taxon>Pseudomonadota</taxon>
        <taxon>Alphaproteobacteria</taxon>
        <taxon>Rhodobacterales</taxon>
        <taxon>Roseobacteraceae</taxon>
        <taxon>Sulfitobacter</taxon>
    </lineage>
</organism>
<evidence type="ECO:0000259" key="1">
    <source>
        <dbReference type="Pfam" id="PF05050"/>
    </source>
</evidence>